<keyword evidence="2" id="KW-1185">Reference proteome</keyword>
<sequence>MSIHDSILQHIQVMIWMSTMMVKKVKIFALNFIRKHHIQTIQWQLSICQWNYRLGLYTVPGEMVDTIK</sequence>
<reference evidence="2" key="1">
    <citation type="journal article" date="2016" name="Nature">
        <title>The genome of the seagrass Zostera marina reveals angiosperm adaptation to the sea.</title>
        <authorList>
            <person name="Olsen J.L."/>
            <person name="Rouze P."/>
            <person name="Verhelst B."/>
            <person name="Lin Y.-C."/>
            <person name="Bayer T."/>
            <person name="Collen J."/>
            <person name="Dattolo E."/>
            <person name="De Paoli E."/>
            <person name="Dittami S."/>
            <person name="Maumus F."/>
            <person name="Michel G."/>
            <person name="Kersting A."/>
            <person name="Lauritano C."/>
            <person name="Lohaus R."/>
            <person name="Toepel M."/>
            <person name="Tonon T."/>
            <person name="Vanneste K."/>
            <person name="Amirebrahimi M."/>
            <person name="Brakel J."/>
            <person name="Bostroem C."/>
            <person name="Chovatia M."/>
            <person name="Grimwood J."/>
            <person name="Jenkins J.W."/>
            <person name="Jueterbock A."/>
            <person name="Mraz A."/>
            <person name="Stam W.T."/>
            <person name="Tice H."/>
            <person name="Bornberg-Bauer E."/>
            <person name="Green P.J."/>
            <person name="Pearson G.A."/>
            <person name="Procaccini G."/>
            <person name="Duarte C.M."/>
            <person name="Schmutz J."/>
            <person name="Reusch T.B.H."/>
            <person name="Van de Peer Y."/>
        </authorList>
    </citation>
    <scope>NUCLEOTIDE SEQUENCE [LARGE SCALE GENOMIC DNA]</scope>
    <source>
        <strain evidence="2">cv. Finnish</strain>
    </source>
</reference>
<comment type="caution">
    <text evidence="1">The sequence shown here is derived from an EMBL/GenBank/DDBJ whole genome shotgun (WGS) entry which is preliminary data.</text>
</comment>
<accession>A0A0K9PSQ6</accession>
<dbReference type="AlphaFoldDB" id="A0A0K9PSQ6"/>
<evidence type="ECO:0000313" key="2">
    <source>
        <dbReference type="Proteomes" id="UP000036987"/>
    </source>
</evidence>
<evidence type="ECO:0000313" key="1">
    <source>
        <dbReference type="EMBL" id="KMZ71260.1"/>
    </source>
</evidence>
<proteinExistence type="predicted"/>
<organism evidence="1 2">
    <name type="scientific">Zostera marina</name>
    <name type="common">Eelgrass</name>
    <dbReference type="NCBI Taxonomy" id="29655"/>
    <lineage>
        <taxon>Eukaryota</taxon>
        <taxon>Viridiplantae</taxon>
        <taxon>Streptophyta</taxon>
        <taxon>Embryophyta</taxon>
        <taxon>Tracheophyta</taxon>
        <taxon>Spermatophyta</taxon>
        <taxon>Magnoliopsida</taxon>
        <taxon>Liliopsida</taxon>
        <taxon>Zosteraceae</taxon>
        <taxon>Zostera</taxon>
    </lineage>
</organism>
<protein>
    <submittedName>
        <fullName evidence="1">Uncharacterized protein</fullName>
    </submittedName>
</protein>
<gene>
    <name evidence="1" type="ORF">ZOSMA_184G00110</name>
</gene>
<name>A0A0K9PSQ6_ZOSMR</name>
<dbReference type="Proteomes" id="UP000036987">
    <property type="component" value="Unassembled WGS sequence"/>
</dbReference>
<dbReference type="EMBL" id="LFYR01000682">
    <property type="protein sequence ID" value="KMZ71260.1"/>
    <property type="molecule type" value="Genomic_DNA"/>
</dbReference>